<proteinExistence type="predicted"/>
<protein>
    <submittedName>
        <fullName evidence="1">Uncharacterized protein</fullName>
    </submittedName>
</protein>
<accession>G0S9R8</accession>
<dbReference type="RefSeq" id="XP_006695064.1">
    <property type="nucleotide sequence ID" value="XM_006695001.1"/>
</dbReference>
<dbReference type="KEGG" id="cthr:CTHT_0046910"/>
<evidence type="ECO:0000313" key="1">
    <source>
        <dbReference type="EMBL" id="EGS20179.1"/>
    </source>
</evidence>
<dbReference type="InterPro" id="IPR036291">
    <property type="entry name" value="NAD(P)-bd_dom_sf"/>
</dbReference>
<dbReference type="OrthoDB" id="419598at2759"/>
<organism evidence="2">
    <name type="scientific">Chaetomium thermophilum (strain DSM 1495 / CBS 144.50 / IMI 039719)</name>
    <name type="common">Thermochaetoides thermophila</name>
    <dbReference type="NCBI Taxonomy" id="759272"/>
    <lineage>
        <taxon>Eukaryota</taxon>
        <taxon>Fungi</taxon>
        <taxon>Dikarya</taxon>
        <taxon>Ascomycota</taxon>
        <taxon>Pezizomycotina</taxon>
        <taxon>Sordariomycetes</taxon>
        <taxon>Sordariomycetidae</taxon>
        <taxon>Sordariales</taxon>
        <taxon>Chaetomiaceae</taxon>
        <taxon>Thermochaetoides</taxon>
    </lineage>
</organism>
<dbReference type="HOGENOM" id="CLU_1864901_0_0_1"/>
<dbReference type="GeneID" id="18258729"/>
<dbReference type="SUPFAM" id="SSF51735">
    <property type="entry name" value="NAD(P)-binding Rossmann-fold domains"/>
    <property type="match status" value="1"/>
</dbReference>
<dbReference type="OMA" id="PMIHVKA"/>
<dbReference type="AlphaFoldDB" id="G0S9R8"/>
<dbReference type="eggNOG" id="ENOG502S5YP">
    <property type="taxonomic scope" value="Eukaryota"/>
</dbReference>
<keyword evidence="2" id="KW-1185">Reference proteome</keyword>
<dbReference type="Proteomes" id="UP000008066">
    <property type="component" value="Unassembled WGS sequence"/>
</dbReference>
<dbReference type="STRING" id="759272.G0S9R8"/>
<name>G0S9R8_CHATD</name>
<gene>
    <name evidence="1" type="ORF">CTHT_0046910</name>
</gene>
<evidence type="ECO:0000313" key="2">
    <source>
        <dbReference type="Proteomes" id="UP000008066"/>
    </source>
</evidence>
<reference evidence="1 2" key="1">
    <citation type="journal article" date="2011" name="Cell">
        <title>Insight into structure and assembly of the nuclear pore complex by utilizing the genome of a eukaryotic thermophile.</title>
        <authorList>
            <person name="Amlacher S."/>
            <person name="Sarges P."/>
            <person name="Flemming D."/>
            <person name="van Noort V."/>
            <person name="Kunze R."/>
            <person name="Devos D.P."/>
            <person name="Arumugam M."/>
            <person name="Bork P."/>
            <person name="Hurt E."/>
        </authorList>
    </citation>
    <scope>NUCLEOTIDE SEQUENCE [LARGE SCALE GENOMIC DNA]</scope>
    <source>
        <strain evidence="2">DSM 1495 / CBS 144.50 / IMI 039719</strain>
    </source>
</reference>
<dbReference type="EMBL" id="GL988043">
    <property type="protein sequence ID" value="EGS20179.1"/>
    <property type="molecule type" value="Genomic_DNA"/>
</dbReference>
<sequence>MSSDSKPFTVGITGITGRLGRLLLSALLTSRPKVHIRDALSLLALREFVSWCDVVACCYLGDNKSMTEGQKLLIDLCEEFGVKDPTKEIKAYPETKDKVKVVHLLIGRFMNALLAPFFGLWDGQDMVLRYGKRKQEV</sequence>